<name>A0ABY6N1Y9_9ALTE</name>
<accession>A0ABY6N1Y9</accession>
<proteinExistence type="predicted"/>
<sequence length="91" mass="10621">MQSDPQKLLKKNQNLTHSEMQKVVSHVQRDDNDWIINTVMIEGCDVPFKFKRKEQYKNLKGARVNLTYYPSNEKVGGIPFEVMNVVRIKIA</sequence>
<evidence type="ECO:0000313" key="2">
    <source>
        <dbReference type="Proteomes" id="UP001163739"/>
    </source>
</evidence>
<dbReference type="Proteomes" id="UP001163739">
    <property type="component" value="Chromosome"/>
</dbReference>
<reference evidence="1" key="1">
    <citation type="submission" date="2022-06" db="EMBL/GenBank/DDBJ databases">
        <title>Alkalimarinus sp. nov., isolated from gut of a Alitta virens.</title>
        <authorList>
            <person name="Yang A.I."/>
            <person name="Shin N.-R."/>
        </authorList>
    </citation>
    <scope>NUCLEOTIDE SEQUENCE</scope>
    <source>
        <strain evidence="1">A2M4</strain>
    </source>
</reference>
<dbReference type="RefSeq" id="WP_265047554.1">
    <property type="nucleotide sequence ID" value="NZ_CP100390.1"/>
</dbReference>
<dbReference type="EMBL" id="CP100390">
    <property type="protein sequence ID" value="UZE96069.1"/>
    <property type="molecule type" value="Genomic_DNA"/>
</dbReference>
<organism evidence="1 2">
    <name type="scientific">Alkalimarinus alittae</name>
    <dbReference type="NCBI Taxonomy" id="2961619"/>
    <lineage>
        <taxon>Bacteria</taxon>
        <taxon>Pseudomonadati</taxon>
        <taxon>Pseudomonadota</taxon>
        <taxon>Gammaproteobacteria</taxon>
        <taxon>Alteromonadales</taxon>
        <taxon>Alteromonadaceae</taxon>
        <taxon>Alkalimarinus</taxon>
    </lineage>
</organism>
<protein>
    <submittedName>
        <fullName evidence="1">Uncharacterized protein</fullName>
    </submittedName>
</protein>
<gene>
    <name evidence="1" type="ORF">NKI27_18795</name>
</gene>
<evidence type="ECO:0000313" key="1">
    <source>
        <dbReference type="EMBL" id="UZE96069.1"/>
    </source>
</evidence>
<keyword evidence="2" id="KW-1185">Reference proteome</keyword>